<dbReference type="PANTHER" id="PTHR21700">
    <property type="entry name" value="TRANSTHYRETIN-LIKE FAMILY PROTEIN-RELATED"/>
    <property type="match status" value="1"/>
</dbReference>
<evidence type="ECO:0000256" key="2">
    <source>
        <dbReference type="ARBA" id="ARBA00010112"/>
    </source>
</evidence>
<dbReference type="Proteomes" id="UP001177023">
    <property type="component" value="Unassembled WGS sequence"/>
</dbReference>
<evidence type="ECO:0000256" key="4">
    <source>
        <dbReference type="ARBA" id="ARBA00022729"/>
    </source>
</evidence>
<dbReference type="PANTHER" id="PTHR21700:SF3">
    <property type="entry name" value="TRANSTHYRETIN-LIKE PROTEIN 5"/>
    <property type="match status" value="1"/>
</dbReference>
<evidence type="ECO:0000313" key="7">
    <source>
        <dbReference type="Proteomes" id="UP001177023"/>
    </source>
</evidence>
<reference evidence="6" key="1">
    <citation type="submission" date="2023-06" db="EMBL/GenBank/DDBJ databases">
        <authorList>
            <person name="Delattre M."/>
        </authorList>
    </citation>
    <scope>NUCLEOTIDE SEQUENCE</scope>
    <source>
        <strain evidence="6">AF72</strain>
    </source>
</reference>
<dbReference type="Gene3D" id="2.60.40.3330">
    <property type="match status" value="1"/>
</dbReference>
<keyword evidence="3" id="KW-0964">Secreted</keyword>
<dbReference type="Pfam" id="PF01060">
    <property type="entry name" value="TTR-52"/>
    <property type="match status" value="1"/>
</dbReference>
<accession>A0AA36CWE6</accession>
<dbReference type="GO" id="GO:0009986">
    <property type="term" value="C:cell surface"/>
    <property type="evidence" value="ECO:0007669"/>
    <property type="project" value="InterPro"/>
</dbReference>
<keyword evidence="4 5" id="KW-0732">Signal</keyword>
<evidence type="ECO:0000256" key="3">
    <source>
        <dbReference type="ARBA" id="ARBA00022525"/>
    </source>
</evidence>
<dbReference type="GO" id="GO:0005576">
    <property type="term" value="C:extracellular region"/>
    <property type="evidence" value="ECO:0007669"/>
    <property type="project" value="UniProtKB-SubCell"/>
</dbReference>
<keyword evidence="7" id="KW-1185">Reference proteome</keyword>
<feature type="signal peptide" evidence="5">
    <location>
        <begin position="1"/>
        <end position="21"/>
    </location>
</feature>
<proteinExistence type="inferred from homology"/>
<evidence type="ECO:0000313" key="6">
    <source>
        <dbReference type="EMBL" id="CAJ0576289.1"/>
    </source>
</evidence>
<dbReference type="InterPro" id="IPR001534">
    <property type="entry name" value="Transthyretin-like"/>
</dbReference>
<feature type="non-terminal residue" evidence="6">
    <location>
        <position position="1"/>
    </location>
</feature>
<organism evidence="6 7">
    <name type="scientific">Mesorhabditis spiculigera</name>
    <dbReference type="NCBI Taxonomy" id="96644"/>
    <lineage>
        <taxon>Eukaryota</taxon>
        <taxon>Metazoa</taxon>
        <taxon>Ecdysozoa</taxon>
        <taxon>Nematoda</taxon>
        <taxon>Chromadorea</taxon>
        <taxon>Rhabditida</taxon>
        <taxon>Rhabditina</taxon>
        <taxon>Rhabditomorpha</taxon>
        <taxon>Rhabditoidea</taxon>
        <taxon>Rhabditidae</taxon>
        <taxon>Mesorhabditinae</taxon>
        <taxon>Mesorhabditis</taxon>
    </lineage>
</organism>
<dbReference type="InterPro" id="IPR038479">
    <property type="entry name" value="Transthyretin-like_sf"/>
</dbReference>
<evidence type="ECO:0000256" key="5">
    <source>
        <dbReference type="SAM" id="SignalP"/>
    </source>
</evidence>
<feature type="chain" id="PRO_5041221591" evidence="5">
    <location>
        <begin position="22"/>
        <end position="128"/>
    </location>
</feature>
<evidence type="ECO:0000256" key="1">
    <source>
        <dbReference type="ARBA" id="ARBA00004613"/>
    </source>
</evidence>
<comment type="caution">
    <text evidence="6">The sequence shown here is derived from an EMBL/GenBank/DDBJ whole genome shotgun (WGS) entry which is preliminary data.</text>
</comment>
<dbReference type="EMBL" id="CATQJA010002643">
    <property type="protein sequence ID" value="CAJ0576289.1"/>
    <property type="molecule type" value="Genomic_DNA"/>
</dbReference>
<comment type="similarity">
    <text evidence="2">Belongs to the nematode transthyretin-like family.</text>
</comment>
<sequence>MIFKALIFAFCVSSAVDVFNATDNPIRGATIKLYDKDTLGKDDNLGQTKSDAQGYFQTSGHAREITNIDPKYNIYHDCNDGVKPCQRKFHINIPNRYINKGKEPSKVFDAGTIELAGKYPGESRDCLH</sequence>
<gene>
    <name evidence="6" type="ORF">MSPICULIGERA_LOCUS14584</name>
</gene>
<comment type="subcellular location">
    <subcellularLocation>
        <location evidence="1">Secreted</location>
    </subcellularLocation>
</comment>
<dbReference type="AlphaFoldDB" id="A0AA36CWE6"/>
<name>A0AA36CWE6_9BILA</name>
<protein>
    <submittedName>
        <fullName evidence="6">Uncharacterized protein</fullName>
    </submittedName>
</protein>